<keyword evidence="3" id="KW-0175">Coiled coil</keyword>
<dbReference type="InterPro" id="IPR015943">
    <property type="entry name" value="WD40/YVTN_repeat-like_dom_sf"/>
</dbReference>
<dbReference type="InterPro" id="IPR001680">
    <property type="entry name" value="WD40_rpt"/>
</dbReference>
<evidence type="ECO:0000256" key="2">
    <source>
        <dbReference type="ARBA" id="ARBA00022737"/>
    </source>
</evidence>
<evidence type="ECO:0000256" key="7">
    <source>
        <dbReference type="PROSITE-ProRule" id="PRU00221"/>
    </source>
</evidence>
<evidence type="ECO:0000256" key="6">
    <source>
        <dbReference type="ARBA" id="ARBA00043913"/>
    </source>
</evidence>
<dbReference type="Proteomes" id="UP000078397">
    <property type="component" value="Unassembled WGS sequence"/>
</dbReference>
<sequence length="1547" mass="171296">MTMLNDSNLYTIGWIAALPIERAAAIALLDERHGTPERFEQHQSDTNSYAWGRVGVHNVVIASLPAGVCGTTSTATTAANLLSSLPQIRIGLLVGIGGGVARPDQDYDIRLGDVVVSQPQGTEGGVVQYDFFKATTNESWERKGCLNMPPPILLNALASLQAEHEIAPSKIPNLLQRMWAAHPHMKRPKINSPAYVHQGIENDRLFISTYNHTGGSTCTSCHTSKEVKRKQRATTDPEIHYGIIASGNKVIKDAATRDQIAGVVGEDCICFEMEAAGLMNHFPCLVIRGICDYADSHKNGLWQRYASATAAAFAKELLGFIPTQHLKTMQGSIGIFKSISKDVESIESITTDIKKGAHNIHTVVLDIDRKVVLARLEDEVAAGAAFDSPAELKNSTCLPNTRVELLQQISAWAEEPGTEPVLWLNGMAGTGKSTVARTVAHIFAAKNRLGASFFFKRGETDRGSISKFFSSIAADLTRRVTAIASYVKDAIDSDPAIFRKTMQEQFEKLVLQPLSMIQSPVREKESILIIIDALDECDQEDDIKRLLHLVTSAKCLQAARLRIFLTSRPELPIRLGFTQIESRYHSIVLHEVSTSVVEQDICVFLEHELSIIRGEYNASVPEYRRLATNWPGQPNIRSLVKMAVPLFIFAATVCRFVADRKCGNPDQQLQEVLQFKQIREGSQMNATYLPILNRLVDGVSGKRRDEVLRQFRYIVGSIVILGTPLSTAVLAQVLNTQRDVIDARLDLLHSVLSIPSSANAPVRLFHLSFRDFLLDPNMTAKIPFRIDGTQAHQMMAVNCLRLMECLRQDICDVRGPGIHRSAIHPTKVRECLPPEIQYACLYWVYHVQGAGNLVVDVELVHSFLKRHFLHWVESLSLIGRAWEIPRLVKSLQSFYKYQDDKQLAEFLDDAVRFVIANPSVIDTNPLQIYSSLLIFSPTRSKVRTTFNDKIPRWISLQPRVHRDWGQCLQTFEGHGTWVRSVSFSQDSAFVASGSDDKTIRIWHTATGECRQILKGHGKLVSSVAFSHDSVLVASGSHDGAIRIWRTATGECMQTLEGHESCVTSVAFSHHSALLISGSYDNTTRIWRTDTGECIQTLGGHNNWVTSVAFSHDSALVVSGSHDNTIRIWCPIIGKCIQTLEGHDSWVTSVTFSHDSAFIASGSRDNKIRIWCVGTGRCVQTHGGHGDFVESVAFSHDSAIVASGSSDGTIRMWDISTGECLQTLTGHGDWVESVAFSHDSTLIASGSRDNTIRFWHTTIAKNVQIYEGHSSCVESAVFSHDSQLVASGSRDTMVRIWRTATGECVQTLKGHNNWIRSIAFSHDSTLIASGSRDTMIRIWHTATGECTQTLEGHSSWVTSVAFSHDSALIASGSRDNTIRIWRLATGKCVQTLEEHGSWVESVVFCSDSALIASGSRDHTLRIWRVTTGECVQTLEGHDDWVESVAFSHDSALVSSGSSDNTIRIWRVATGDCVQILSIGLSTSRFFHCRIRESCKGSSFIFQHYKGQVLGHMEREEITLASKGISSLTIVNNWDAASGDIRIHSRDWM</sequence>
<dbReference type="InterPro" id="IPR056884">
    <property type="entry name" value="NPHP3-like_N"/>
</dbReference>
<dbReference type="InterPro" id="IPR007111">
    <property type="entry name" value="NACHT_NTPase"/>
</dbReference>
<feature type="repeat" description="WD" evidence="7">
    <location>
        <begin position="1349"/>
        <end position="1390"/>
    </location>
</feature>
<dbReference type="Pfam" id="PF00400">
    <property type="entry name" value="WD40"/>
    <property type="match status" value="12"/>
</dbReference>
<dbReference type="GO" id="GO:0003824">
    <property type="term" value="F:catalytic activity"/>
    <property type="evidence" value="ECO:0007669"/>
    <property type="project" value="InterPro"/>
</dbReference>
<comment type="caution">
    <text evidence="9">The sequence shown here is derived from an EMBL/GenBank/DDBJ whole genome shotgun (WGS) entry which is preliminary data.</text>
</comment>
<dbReference type="PROSITE" id="PS00678">
    <property type="entry name" value="WD_REPEATS_1"/>
    <property type="match status" value="1"/>
</dbReference>
<reference evidence="9 10" key="1">
    <citation type="journal article" date="2016" name="PLoS Pathog.">
        <title>Biosynthesis of antibiotic leucinostatins in bio-control fungus Purpureocillium lilacinum and their inhibition on phytophthora revealed by genome mining.</title>
        <authorList>
            <person name="Wang G."/>
            <person name="Liu Z."/>
            <person name="Lin R."/>
            <person name="Li E."/>
            <person name="Mao Z."/>
            <person name="Ling J."/>
            <person name="Yang Y."/>
            <person name="Yin W.B."/>
            <person name="Xie B."/>
        </authorList>
    </citation>
    <scope>NUCLEOTIDE SEQUENCE [LARGE SCALE GENOMIC DNA]</scope>
    <source>
        <strain evidence="9">170</strain>
    </source>
</reference>
<evidence type="ECO:0000259" key="8">
    <source>
        <dbReference type="PROSITE" id="PS50837"/>
    </source>
</evidence>
<dbReference type="InterPro" id="IPR027417">
    <property type="entry name" value="P-loop_NTPase"/>
</dbReference>
<dbReference type="Gene3D" id="3.40.50.1580">
    <property type="entry name" value="Nucleoside phosphorylase domain"/>
    <property type="match status" value="1"/>
</dbReference>
<dbReference type="InterPro" id="IPR000845">
    <property type="entry name" value="Nucleoside_phosphorylase_d"/>
</dbReference>
<dbReference type="STRING" id="1380566.A0A219ASP2"/>
<dbReference type="InterPro" id="IPR019775">
    <property type="entry name" value="WD40_repeat_CS"/>
</dbReference>
<feature type="repeat" description="WD" evidence="7">
    <location>
        <begin position="1139"/>
        <end position="1180"/>
    </location>
</feature>
<evidence type="ECO:0000256" key="5">
    <source>
        <dbReference type="ARBA" id="ARBA00039789"/>
    </source>
</evidence>
<feature type="repeat" description="WD" evidence="7">
    <location>
        <begin position="1265"/>
        <end position="1306"/>
    </location>
</feature>
<evidence type="ECO:0000313" key="9">
    <source>
        <dbReference type="EMBL" id="OWT43619.1"/>
    </source>
</evidence>
<accession>A0A219ASP2</accession>
<evidence type="ECO:0000256" key="3">
    <source>
        <dbReference type="ARBA" id="ARBA00023054"/>
    </source>
</evidence>
<dbReference type="SUPFAM" id="SSF50978">
    <property type="entry name" value="WD40 repeat-like"/>
    <property type="match status" value="2"/>
</dbReference>
<evidence type="ECO:0000256" key="1">
    <source>
        <dbReference type="ARBA" id="ARBA00022574"/>
    </source>
</evidence>
<feature type="repeat" description="WD" evidence="7">
    <location>
        <begin position="1223"/>
        <end position="1264"/>
    </location>
</feature>
<feature type="repeat" description="WD" evidence="7">
    <location>
        <begin position="1013"/>
        <end position="1054"/>
    </location>
</feature>
<dbReference type="SUPFAM" id="SSF53167">
    <property type="entry name" value="Purine and uridine phosphorylases"/>
    <property type="match status" value="1"/>
</dbReference>
<dbReference type="InterPro" id="IPR020472">
    <property type="entry name" value="WD40_PAC1"/>
</dbReference>
<keyword evidence="1 7" id="KW-0853">WD repeat</keyword>
<proteinExistence type="inferred from homology"/>
<dbReference type="InterPro" id="IPR036322">
    <property type="entry name" value="WD40_repeat_dom_sf"/>
</dbReference>
<dbReference type="OrthoDB" id="4937779at2759"/>
<dbReference type="PROSITE" id="PS50837">
    <property type="entry name" value="NACHT"/>
    <property type="match status" value="1"/>
</dbReference>
<dbReference type="Gene3D" id="3.40.50.300">
    <property type="entry name" value="P-loop containing nucleotide triphosphate hydrolases"/>
    <property type="match status" value="1"/>
</dbReference>
<dbReference type="InterPro" id="IPR035994">
    <property type="entry name" value="Nucleoside_phosphorylase_sf"/>
</dbReference>
<dbReference type="PANTHER" id="PTHR22847">
    <property type="entry name" value="WD40 REPEAT PROTEIN"/>
    <property type="match status" value="1"/>
</dbReference>
<comment type="function">
    <text evidence="6">Involved in mitochondrial fission. Acts as an adapter protein required to form mitochondrial fission complexes. Formation of these complexes is required to promote constriction and fission of the mitochondrial compartment at a late step in mitochondrial division.</text>
</comment>
<dbReference type="Pfam" id="PF24883">
    <property type="entry name" value="NPHP3_N"/>
    <property type="match status" value="1"/>
</dbReference>
<dbReference type="GO" id="GO:0009116">
    <property type="term" value="P:nucleoside metabolic process"/>
    <property type="evidence" value="ECO:0007669"/>
    <property type="project" value="InterPro"/>
</dbReference>
<organism evidence="9 10">
    <name type="scientific">Pochonia chlamydosporia 170</name>
    <dbReference type="NCBI Taxonomy" id="1380566"/>
    <lineage>
        <taxon>Eukaryota</taxon>
        <taxon>Fungi</taxon>
        <taxon>Dikarya</taxon>
        <taxon>Ascomycota</taxon>
        <taxon>Pezizomycotina</taxon>
        <taxon>Sordariomycetes</taxon>
        <taxon>Hypocreomycetidae</taxon>
        <taxon>Hypocreales</taxon>
        <taxon>Clavicipitaceae</taxon>
        <taxon>Pochonia</taxon>
    </lineage>
</organism>
<evidence type="ECO:0000313" key="10">
    <source>
        <dbReference type="Proteomes" id="UP000078397"/>
    </source>
</evidence>
<dbReference type="Gene3D" id="2.130.10.10">
    <property type="entry name" value="YVTN repeat-like/Quinoprotein amine dehydrogenase"/>
    <property type="match status" value="5"/>
</dbReference>
<dbReference type="GeneID" id="28845671"/>
<feature type="repeat" description="WD" evidence="7">
    <location>
        <begin position="1181"/>
        <end position="1222"/>
    </location>
</feature>
<gene>
    <name evidence="9" type="ORF">VFPPC_18178</name>
</gene>
<feature type="repeat" description="WD" evidence="7">
    <location>
        <begin position="1097"/>
        <end position="1128"/>
    </location>
</feature>
<comment type="similarity">
    <text evidence="4">Belongs to the WD repeat MDV1/CAF4 family.</text>
</comment>
<dbReference type="GO" id="GO:0005634">
    <property type="term" value="C:nucleus"/>
    <property type="evidence" value="ECO:0007669"/>
    <property type="project" value="TreeGrafter"/>
</dbReference>
<dbReference type="SMART" id="SM00320">
    <property type="entry name" value="WD40"/>
    <property type="match status" value="12"/>
</dbReference>
<feature type="repeat" description="WD" evidence="7">
    <location>
        <begin position="1307"/>
        <end position="1348"/>
    </location>
</feature>
<feature type="repeat" description="WD" evidence="7">
    <location>
        <begin position="1055"/>
        <end position="1096"/>
    </location>
</feature>
<dbReference type="PANTHER" id="PTHR22847:SF637">
    <property type="entry name" value="WD REPEAT DOMAIN 5B"/>
    <property type="match status" value="1"/>
</dbReference>
<dbReference type="EMBL" id="LSBJ02000001">
    <property type="protein sequence ID" value="OWT43619.1"/>
    <property type="molecule type" value="Genomic_DNA"/>
</dbReference>
<feature type="repeat" description="WD" evidence="7">
    <location>
        <begin position="1391"/>
        <end position="1432"/>
    </location>
</feature>
<dbReference type="PROSITE" id="PS50082">
    <property type="entry name" value="WD_REPEATS_2"/>
    <property type="match status" value="12"/>
</dbReference>
<evidence type="ECO:0000256" key="4">
    <source>
        <dbReference type="ARBA" id="ARBA00038415"/>
    </source>
</evidence>
<keyword evidence="10" id="KW-1185">Reference proteome</keyword>
<keyword evidence="2" id="KW-0677">Repeat</keyword>
<dbReference type="PROSITE" id="PS50294">
    <property type="entry name" value="WD_REPEATS_REGION"/>
    <property type="match status" value="12"/>
</dbReference>
<dbReference type="GO" id="GO:1990234">
    <property type="term" value="C:transferase complex"/>
    <property type="evidence" value="ECO:0007669"/>
    <property type="project" value="UniProtKB-ARBA"/>
</dbReference>
<feature type="repeat" description="WD" evidence="7">
    <location>
        <begin position="1433"/>
        <end position="1474"/>
    </location>
</feature>
<dbReference type="Pfam" id="PF01048">
    <property type="entry name" value="PNP_UDP_1"/>
    <property type="match status" value="1"/>
</dbReference>
<dbReference type="CDD" id="cd00200">
    <property type="entry name" value="WD40"/>
    <property type="match status" value="2"/>
</dbReference>
<dbReference type="RefSeq" id="XP_018138705.1">
    <property type="nucleotide sequence ID" value="XM_018281677.1"/>
</dbReference>
<feature type="domain" description="NACHT" evidence="8">
    <location>
        <begin position="420"/>
        <end position="569"/>
    </location>
</feature>
<dbReference type="PRINTS" id="PR00320">
    <property type="entry name" value="GPROTEINBRPT"/>
</dbReference>
<dbReference type="KEGG" id="pchm:VFPPC_18178"/>
<protein>
    <recommendedName>
        <fullName evidence="5">Mitochondrial division protein 1</fullName>
    </recommendedName>
</protein>
<feature type="repeat" description="WD" evidence="7">
    <location>
        <begin position="971"/>
        <end position="1012"/>
    </location>
</feature>
<name>A0A219ASP2_METCM</name>
<dbReference type="SUPFAM" id="SSF52540">
    <property type="entry name" value="P-loop containing nucleoside triphosphate hydrolases"/>
    <property type="match status" value="1"/>
</dbReference>